<evidence type="ECO:0000313" key="2">
    <source>
        <dbReference type="Proteomes" id="UP000765509"/>
    </source>
</evidence>
<dbReference type="AlphaFoldDB" id="A0A9Q3BRF8"/>
<dbReference type="Proteomes" id="UP000765509">
    <property type="component" value="Unassembled WGS sequence"/>
</dbReference>
<name>A0A9Q3BRF8_9BASI</name>
<organism evidence="1 2">
    <name type="scientific">Austropuccinia psidii MF-1</name>
    <dbReference type="NCBI Taxonomy" id="1389203"/>
    <lineage>
        <taxon>Eukaryota</taxon>
        <taxon>Fungi</taxon>
        <taxon>Dikarya</taxon>
        <taxon>Basidiomycota</taxon>
        <taxon>Pucciniomycotina</taxon>
        <taxon>Pucciniomycetes</taxon>
        <taxon>Pucciniales</taxon>
        <taxon>Sphaerophragmiaceae</taxon>
        <taxon>Austropuccinia</taxon>
    </lineage>
</organism>
<protein>
    <submittedName>
        <fullName evidence="1">Uncharacterized protein</fullName>
    </submittedName>
</protein>
<evidence type="ECO:0000313" key="1">
    <source>
        <dbReference type="EMBL" id="MBW0469923.1"/>
    </source>
</evidence>
<proteinExistence type="predicted"/>
<accession>A0A9Q3BRF8</accession>
<keyword evidence="2" id="KW-1185">Reference proteome</keyword>
<sequence length="143" mass="15906">MMCYRPYHDLSGYRARLQAQPAPPSVSEIRVQRICPLEAPLEGLNILACPAYQQLCLLALHTRTKALAALSKCPYHQSFPSIPTIPSFSTVGNSVSASGISFNWPRYLPSQLVDVRTLISLNAVFTFFTSKPPYHVAIATERR</sequence>
<comment type="caution">
    <text evidence="1">The sequence shown here is derived from an EMBL/GenBank/DDBJ whole genome shotgun (WGS) entry which is preliminary data.</text>
</comment>
<gene>
    <name evidence="1" type="ORF">O181_009638</name>
</gene>
<dbReference type="EMBL" id="AVOT02002312">
    <property type="protein sequence ID" value="MBW0469923.1"/>
    <property type="molecule type" value="Genomic_DNA"/>
</dbReference>
<reference evidence="1" key="1">
    <citation type="submission" date="2021-03" db="EMBL/GenBank/DDBJ databases">
        <title>Draft genome sequence of rust myrtle Austropuccinia psidii MF-1, a brazilian biotype.</title>
        <authorList>
            <person name="Quecine M.C."/>
            <person name="Pachon D.M.R."/>
            <person name="Bonatelli M.L."/>
            <person name="Correr F.H."/>
            <person name="Franceschini L.M."/>
            <person name="Leite T.F."/>
            <person name="Margarido G.R.A."/>
            <person name="Almeida C.A."/>
            <person name="Ferrarezi J.A."/>
            <person name="Labate C.A."/>
        </authorList>
    </citation>
    <scope>NUCLEOTIDE SEQUENCE</scope>
    <source>
        <strain evidence="1">MF-1</strain>
    </source>
</reference>